<protein>
    <recommendedName>
        <fullName evidence="1">CheR-type methyltransferase domain-containing protein</fullName>
    </recommendedName>
</protein>
<dbReference type="GO" id="GO:0008757">
    <property type="term" value="F:S-adenosylmethionine-dependent methyltransferase activity"/>
    <property type="evidence" value="ECO:0007669"/>
    <property type="project" value="InterPro"/>
</dbReference>
<dbReference type="EMBL" id="FR695877">
    <property type="protein sequence ID" value="CBX31307.1"/>
    <property type="molecule type" value="Genomic_DNA"/>
</dbReference>
<feature type="domain" description="CheR-type methyltransferase" evidence="1">
    <location>
        <begin position="1"/>
        <end position="155"/>
    </location>
</feature>
<evidence type="ECO:0000259" key="1">
    <source>
        <dbReference type="PROSITE" id="PS50123"/>
    </source>
</evidence>
<dbReference type="InterPro" id="IPR000780">
    <property type="entry name" value="CheR_MeTrfase"/>
</dbReference>
<dbReference type="PROSITE" id="PS50123">
    <property type="entry name" value="CHER"/>
    <property type="match status" value="1"/>
</dbReference>
<dbReference type="InterPro" id="IPR022642">
    <property type="entry name" value="CheR_C"/>
</dbReference>
<reference evidence="2" key="1">
    <citation type="journal article" date="2011" name="Environ. Microbiol.">
        <title>Genomic insights into the metabolic potential of the polycyclic aromatic hydrocarbon degrading sulfate-reducing Deltaproteobacterium N47.</title>
        <authorList>
            <person name="Bergmann F."/>
            <person name="Selesi D."/>
            <person name="Weinmaier T."/>
            <person name="Tischler P."/>
            <person name="Rattei T."/>
            <person name="Meckenstock R.U."/>
        </authorList>
    </citation>
    <scope>NUCLEOTIDE SEQUENCE</scope>
</reference>
<dbReference type="InterPro" id="IPR029063">
    <property type="entry name" value="SAM-dependent_MTases_sf"/>
</dbReference>
<evidence type="ECO:0000313" key="2">
    <source>
        <dbReference type="EMBL" id="CBX31307.1"/>
    </source>
</evidence>
<dbReference type="SUPFAM" id="SSF47757">
    <property type="entry name" value="Chemotaxis receptor methyltransferase CheR, N-terminal domain"/>
    <property type="match status" value="1"/>
</dbReference>
<dbReference type="SMART" id="SM00138">
    <property type="entry name" value="MeTrc"/>
    <property type="match status" value="1"/>
</dbReference>
<dbReference type="Gene3D" id="3.40.50.150">
    <property type="entry name" value="Vaccinia Virus protein VP39"/>
    <property type="match status" value="1"/>
</dbReference>
<dbReference type="Pfam" id="PF01739">
    <property type="entry name" value="CheR"/>
    <property type="match status" value="1"/>
</dbReference>
<dbReference type="PRINTS" id="PR00996">
    <property type="entry name" value="CHERMTFRASE"/>
</dbReference>
<dbReference type="AlphaFoldDB" id="E1YJ53"/>
<organism evidence="2">
    <name type="scientific">uncultured Desulfobacterium sp</name>
    <dbReference type="NCBI Taxonomy" id="201089"/>
    <lineage>
        <taxon>Bacteria</taxon>
        <taxon>Pseudomonadati</taxon>
        <taxon>Thermodesulfobacteriota</taxon>
        <taxon>Desulfobacteria</taxon>
        <taxon>Desulfobacterales</taxon>
        <taxon>Desulfobacteriaceae</taxon>
        <taxon>Desulfobacterium</taxon>
        <taxon>environmental samples</taxon>
    </lineage>
</organism>
<sequence length="184" mass="21111">MEEALKEIIRVMYQQYSMDISCYEESFLVQSIDKRLVANSISGHEKYSGRLAEDHMEAEDLFNSLKICYSEFFRDPLTFNLLEQIVLPNIIEEKIKSGCTEIRIWSVGCSAGQEAYSVAMLLDELIEMRSIPLHFRIFATDNSEAEVLSVKNGTYNIVDPMSRLIFIKIKLPKVSDIFSGLYSI</sequence>
<dbReference type="PANTHER" id="PTHR24422">
    <property type="entry name" value="CHEMOTAXIS PROTEIN METHYLTRANSFERASE"/>
    <property type="match status" value="1"/>
</dbReference>
<name>E1YJ53_9BACT</name>
<dbReference type="SUPFAM" id="SSF53335">
    <property type="entry name" value="S-adenosyl-L-methionine-dependent methyltransferases"/>
    <property type="match status" value="1"/>
</dbReference>
<dbReference type="PANTHER" id="PTHR24422:SF10">
    <property type="entry name" value="CHEMOTAXIS PROTEIN METHYLTRANSFERASE 2"/>
    <property type="match status" value="1"/>
</dbReference>
<accession>E1YJ53</accession>
<dbReference type="InterPro" id="IPR050903">
    <property type="entry name" value="Bact_Chemotaxis_MeTrfase"/>
</dbReference>
<proteinExistence type="predicted"/>
<gene>
    <name evidence="2" type="ORF">N47_E48190</name>
</gene>